<dbReference type="Proteomes" id="UP000887572">
    <property type="component" value="Unplaced"/>
</dbReference>
<proteinExistence type="predicted"/>
<dbReference type="WBParaSite" id="Gr19_v10_g10853.t1">
    <property type="protein sequence ID" value="Gr19_v10_g10853.t1"/>
    <property type="gene ID" value="Gr19_v10_g10853"/>
</dbReference>
<reference evidence="2" key="1">
    <citation type="submission" date="2022-11" db="UniProtKB">
        <authorList>
            <consortium name="WormBaseParasite"/>
        </authorList>
    </citation>
    <scope>IDENTIFICATION</scope>
</reference>
<keyword evidence="1" id="KW-1185">Reference proteome</keyword>
<organism evidence="1 2">
    <name type="scientific">Globodera rostochiensis</name>
    <name type="common">Golden nematode worm</name>
    <name type="synonym">Heterodera rostochiensis</name>
    <dbReference type="NCBI Taxonomy" id="31243"/>
    <lineage>
        <taxon>Eukaryota</taxon>
        <taxon>Metazoa</taxon>
        <taxon>Ecdysozoa</taxon>
        <taxon>Nematoda</taxon>
        <taxon>Chromadorea</taxon>
        <taxon>Rhabditida</taxon>
        <taxon>Tylenchina</taxon>
        <taxon>Tylenchomorpha</taxon>
        <taxon>Tylenchoidea</taxon>
        <taxon>Heteroderidae</taxon>
        <taxon>Heteroderinae</taxon>
        <taxon>Globodera</taxon>
    </lineage>
</organism>
<sequence length="120" mass="14002">MLSSPTLEAQQNENEKFYDLMTAIGEHFGGKFNDAKKALELDLNAANSFLEGLHTFATREIVKKLENGKFEYLRRSYMKKIVTERSRKNKKIQRTKFKHFLPCRIAFRNGKQTFLVIGLK</sequence>
<evidence type="ECO:0000313" key="2">
    <source>
        <dbReference type="WBParaSite" id="Gr19_v10_g10853.t1"/>
    </source>
</evidence>
<protein>
    <submittedName>
        <fullName evidence="2">Uncharacterized protein</fullName>
    </submittedName>
</protein>
<evidence type="ECO:0000313" key="1">
    <source>
        <dbReference type="Proteomes" id="UP000887572"/>
    </source>
</evidence>
<name>A0A914GRZ2_GLORO</name>
<accession>A0A914GRZ2</accession>
<dbReference type="AlphaFoldDB" id="A0A914GRZ2"/>